<evidence type="ECO:0000256" key="3">
    <source>
        <dbReference type="ARBA" id="ARBA00022553"/>
    </source>
</evidence>
<keyword evidence="9" id="KW-1133">Transmembrane helix</keyword>
<comment type="caution">
    <text evidence="11">The sequence shown here is derived from an EMBL/GenBank/DDBJ whole genome shotgun (WGS) entry which is preliminary data.</text>
</comment>
<keyword evidence="4" id="KW-0808">Transferase</keyword>
<evidence type="ECO:0000256" key="9">
    <source>
        <dbReference type="SAM" id="Phobius"/>
    </source>
</evidence>
<evidence type="ECO:0000256" key="5">
    <source>
        <dbReference type="ARBA" id="ARBA00022741"/>
    </source>
</evidence>
<dbReference type="InterPro" id="IPR050482">
    <property type="entry name" value="Sensor_HK_TwoCompSys"/>
</dbReference>
<dbReference type="Pfam" id="PF07730">
    <property type="entry name" value="HisKA_3"/>
    <property type="match status" value="1"/>
</dbReference>
<keyword evidence="3" id="KW-0597">Phosphoprotein</keyword>
<feature type="transmembrane region" description="Helical" evidence="9">
    <location>
        <begin position="26"/>
        <end position="43"/>
    </location>
</feature>
<evidence type="ECO:0000259" key="10">
    <source>
        <dbReference type="Pfam" id="PF07730"/>
    </source>
</evidence>
<evidence type="ECO:0000256" key="8">
    <source>
        <dbReference type="ARBA" id="ARBA00023012"/>
    </source>
</evidence>
<dbReference type="Proteomes" id="UP001596470">
    <property type="component" value="Unassembled WGS sequence"/>
</dbReference>
<dbReference type="SUPFAM" id="SSF55874">
    <property type="entry name" value="ATPase domain of HSP90 chaperone/DNA topoisomerase II/histidine kinase"/>
    <property type="match status" value="1"/>
</dbReference>
<evidence type="ECO:0000256" key="4">
    <source>
        <dbReference type="ARBA" id="ARBA00022679"/>
    </source>
</evidence>
<keyword evidence="8" id="KW-0902">Two-component regulatory system</keyword>
<keyword evidence="7" id="KW-0067">ATP-binding</keyword>
<feature type="domain" description="Signal transduction histidine kinase subgroup 3 dimerisation and phosphoacceptor" evidence="10">
    <location>
        <begin position="60"/>
        <end position="123"/>
    </location>
</feature>
<evidence type="ECO:0000313" key="11">
    <source>
        <dbReference type="EMBL" id="MFC6958386.1"/>
    </source>
</evidence>
<dbReference type="InterPro" id="IPR011712">
    <property type="entry name" value="Sig_transdc_His_kin_sub3_dim/P"/>
</dbReference>
<name>A0ABW2DAY0_9ACTN</name>
<gene>
    <name evidence="11" type="ORF">ACFQS3_14375</name>
</gene>
<dbReference type="InterPro" id="IPR036890">
    <property type="entry name" value="HATPase_C_sf"/>
</dbReference>
<dbReference type="Gene3D" id="1.20.5.1930">
    <property type="match status" value="1"/>
</dbReference>
<dbReference type="PANTHER" id="PTHR24421">
    <property type="entry name" value="NITRATE/NITRITE SENSOR PROTEIN NARX-RELATED"/>
    <property type="match status" value="1"/>
</dbReference>
<keyword evidence="9" id="KW-0472">Membrane</keyword>
<dbReference type="GO" id="GO:0016301">
    <property type="term" value="F:kinase activity"/>
    <property type="evidence" value="ECO:0007669"/>
    <property type="project" value="UniProtKB-KW"/>
</dbReference>
<evidence type="ECO:0000256" key="2">
    <source>
        <dbReference type="ARBA" id="ARBA00012438"/>
    </source>
</evidence>
<evidence type="ECO:0000256" key="6">
    <source>
        <dbReference type="ARBA" id="ARBA00022777"/>
    </source>
</evidence>
<keyword evidence="5" id="KW-0547">Nucleotide-binding</keyword>
<keyword evidence="12" id="KW-1185">Reference proteome</keyword>
<dbReference type="EC" id="2.7.13.3" evidence="2"/>
<feature type="transmembrane region" description="Helical" evidence="9">
    <location>
        <begin position="325"/>
        <end position="346"/>
    </location>
</feature>
<dbReference type="RefSeq" id="WP_382346983.1">
    <property type="nucleotide sequence ID" value="NZ_JBHMBP010000001.1"/>
</dbReference>
<organism evidence="11 12">
    <name type="scientific">Glycomyces mayteni</name>
    <dbReference type="NCBI Taxonomy" id="543887"/>
    <lineage>
        <taxon>Bacteria</taxon>
        <taxon>Bacillati</taxon>
        <taxon>Actinomycetota</taxon>
        <taxon>Actinomycetes</taxon>
        <taxon>Glycomycetales</taxon>
        <taxon>Glycomycetaceae</taxon>
        <taxon>Glycomyces</taxon>
    </lineage>
</organism>
<reference evidence="12" key="1">
    <citation type="journal article" date="2019" name="Int. J. Syst. Evol. Microbiol.">
        <title>The Global Catalogue of Microorganisms (GCM) 10K type strain sequencing project: providing services to taxonomists for standard genome sequencing and annotation.</title>
        <authorList>
            <consortium name="The Broad Institute Genomics Platform"/>
            <consortium name="The Broad Institute Genome Sequencing Center for Infectious Disease"/>
            <person name="Wu L."/>
            <person name="Ma J."/>
        </authorList>
    </citation>
    <scope>NUCLEOTIDE SEQUENCE [LARGE SCALE GENOMIC DNA]</scope>
    <source>
        <strain evidence="12">KACC 12634</strain>
    </source>
</reference>
<keyword evidence="6 11" id="KW-0418">Kinase</keyword>
<proteinExistence type="predicted"/>
<protein>
    <recommendedName>
        <fullName evidence="2">histidine kinase</fullName>
        <ecNumber evidence="2">2.7.13.3</ecNumber>
    </recommendedName>
</protein>
<keyword evidence="9" id="KW-0812">Transmembrane</keyword>
<dbReference type="EMBL" id="JBHSYS010000003">
    <property type="protein sequence ID" value="MFC6958386.1"/>
    <property type="molecule type" value="Genomic_DNA"/>
</dbReference>
<evidence type="ECO:0000256" key="1">
    <source>
        <dbReference type="ARBA" id="ARBA00000085"/>
    </source>
</evidence>
<evidence type="ECO:0000256" key="7">
    <source>
        <dbReference type="ARBA" id="ARBA00022840"/>
    </source>
</evidence>
<accession>A0ABW2DAY0</accession>
<evidence type="ECO:0000313" key="12">
    <source>
        <dbReference type="Proteomes" id="UP001596470"/>
    </source>
</evidence>
<dbReference type="Gene3D" id="3.30.565.10">
    <property type="entry name" value="Histidine kinase-like ATPase, C-terminal domain"/>
    <property type="match status" value="1"/>
</dbReference>
<dbReference type="PANTHER" id="PTHR24421:SF10">
    <property type="entry name" value="NITRATE_NITRITE SENSOR PROTEIN NARQ"/>
    <property type="match status" value="1"/>
</dbReference>
<sequence length="347" mass="35623">MRGLLAAVAVVLVEFAVFAMIPTGPVPAGVLALLAAAVVVALWQRYRRAEREQEAAVNEERLRLARDMHDRIGRRLGLAAVQAAALEVRETDPERRAEARRVGDSLRGAVEDLHGLVAVLRGADEAADVDFNAAFDHAAAASLAARFIEAGARVEFRQRGEPGPFTAAGSRAAYAVLEEGLANAAKHAPGTLVVATVAWEDDALLVTVENPLPGVASAPAPDTAFGPDLASASGPEFASGSGPDAAAGVFGSADAAAVSAVPAAAVPAADSALPPLAGGHGLTGLRERVDAAGGLLDHRAENGRFRLSAMLPRAREPKVARRVKAAAFATLVLLLVLVPLTSVAGVR</sequence>
<comment type="catalytic activity">
    <reaction evidence="1">
        <text>ATP + protein L-histidine = ADP + protein N-phospho-L-histidine.</text>
        <dbReference type="EC" id="2.7.13.3"/>
    </reaction>
</comment>